<dbReference type="GO" id="GO:0016020">
    <property type="term" value="C:membrane"/>
    <property type="evidence" value="ECO:0007669"/>
    <property type="project" value="InterPro"/>
</dbReference>
<reference evidence="10 11" key="1">
    <citation type="journal article" date="2017" name="Plant Biotechnol. J.">
        <title>A comprehensive draft genome sequence for lupin (Lupinus angustifolius), an emerging health food: insights into plant-microbe interactions and legume evolution.</title>
        <authorList>
            <person name="Hane J.K."/>
            <person name="Ming Y."/>
            <person name="Kamphuis L.G."/>
            <person name="Nelson M.N."/>
            <person name="Garg G."/>
            <person name="Atkins C.A."/>
            <person name="Bayer P.E."/>
            <person name="Bravo A."/>
            <person name="Bringans S."/>
            <person name="Cannon S."/>
            <person name="Edwards D."/>
            <person name="Foley R."/>
            <person name="Gao L.L."/>
            <person name="Harrison M.J."/>
            <person name="Huang W."/>
            <person name="Hurgobin B."/>
            <person name="Li S."/>
            <person name="Liu C.W."/>
            <person name="McGrath A."/>
            <person name="Morahan G."/>
            <person name="Murray J."/>
            <person name="Weller J."/>
            <person name="Jian J."/>
            <person name="Singh K.B."/>
        </authorList>
    </citation>
    <scope>NUCLEOTIDE SEQUENCE [LARGE SCALE GENOMIC DNA]</scope>
    <source>
        <strain evidence="11">cv. Tanjil</strain>
        <tissue evidence="10">Whole plant</tissue>
    </source>
</reference>
<accession>A0A1J7GS15</accession>
<dbReference type="GO" id="GO:0012505">
    <property type="term" value="C:endomembrane system"/>
    <property type="evidence" value="ECO:0007669"/>
    <property type="project" value="UniProtKB-SubCell"/>
</dbReference>
<evidence type="ECO:0000256" key="8">
    <source>
        <dbReference type="ARBA" id="ARBA00023065"/>
    </source>
</evidence>
<evidence type="ECO:0000256" key="7">
    <source>
        <dbReference type="ARBA" id="ARBA00022989"/>
    </source>
</evidence>
<name>A0A1J7GS15_LUPAN</name>
<keyword evidence="6" id="KW-1278">Translocase</keyword>
<proteinExistence type="predicted"/>
<dbReference type="Gramene" id="OIW03212">
    <property type="protein sequence ID" value="OIW03212"/>
    <property type="gene ID" value="TanjilG_21844"/>
</dbReference>
<evidence type="ECO:0000256" key="6">
    <source>
        <dbReference type="ARBA" id="ARBA00022967"/>
    </source>
</evidence>
<gene>
    <name evidence="10" type="ORF">TanjilG_21844</name>
</gene>
<dbReference type="PANTHER" id="PTHR31998">
    <property type="entry name" value="K(+)-INSENSITIVE PYROPHOSPHATE-ENERGIZED PROTON PUMP"/>
    <property type="match status" value="1"/>
</dbReference>
<evidence type="ECO:0000313" key="10">
    <source>
        <dbReference type="EMBL" id="OIW03212.1"/>
    </source>
</evidence>
<evidence type="ECO:0000256" key="2">
    <source>
        <dbReference type="ARBA" id="ARBA00013242"/>
    </source>
</evidence>
<keyword evidence="5" id="KW-0460">Magnesium</keyword>
<dbReference type="EMBL" id="CM007370">
    <property type="protein sequence ID" value="OIW03212.1"/>
    <property type="molecule type" value="Genomic_DNA"/>
</dbReference>
<dbReference type="EC" id="7.1.3.1" evidence="2"/>
<evidence type="ECO:0000256" key="9">
    <source>
        <dbReference type="ARBA" id="ARBA00023136"/>
    </source>
</evidence>
<keyword evidence="11" id="KW-1185">Reference proteome</keyword>
<dbReference type="STRING" id="3871.A0A1J7GS15"/>
<evidence type="ECO:0000256" key="1">
    <source>
        <dbReference type="ARBA" id="ARBA00004127"/>
    </source>
</evidence>
<sequence length="86" mass="9230">MALFGRVGGEFCSETFDVSIDVVVAAAALEMLSTIATGLDIDAYGPISDNAGGIAEMAGFYWINPIWWDCQVLLNTSPWQNNLGDL</sequence>
<dbReference type="AlphaFoldDB" id="A0A1J7GS15"/>
<keyword evidence="9" id="KW-0472">Membrane</keyword>
<dbReference type="Pfam" id="PF03030">
    <property type="entry name" value="H_PPase"/>
    <property type="match status" value="1"/>
</dbReference>
<evidence type="ECO:0000256" key="4">
    <source>
        <dbReference type="ARBA" id="ARBA00022692"/>
    </source>
</evidence>
<keyword evidence="3" id="KW-0813">Transport</keyword>
<dbReference type="GO" id="GO:0009678">
    <property type="term" value="F:diphosphate hydrolysis-driven proton transmembrane transporter activity"/>
    <property type="evidence" value="ECO:0007669"/>
    <property type="project" value="UniProtKB-EC"/>
</dbReference>
<evidence type="ECO:0000313" key="11">
    <source>
        <dbReference type="Proteomes" id="UP000188354"/>
    </source>
</evidence>
<dbReference type="InterPro" id="IPR004131">
    <property type="entry name" value="PPase-energised_H-pump"/>
</dbReference>
<organism evidence="10 11">
    <name type="scientific">Lupinus angustifolius</name>
    <name type="common">Narrow-leaved blue lupine</name>
    <dbReference type="NCBI Taxonomy" id="3871"/>
    <lineage>
        <taxon>Eukaryota</taxon>
        <taxon>Viridiplantae</taxon>
        <taxon>Streptophyta</taxon>
        <taxon>Embryophyta</taxon>
        <taxon>Tracheophyta</taxon>
        <taxon>Spermatophyta</taxon>
        <taxon>Magnoliopsida</taxon>
        <taxon>eudicotyledons</taxon>
        <taxon>Gunneridae</taxon>
        <taxon>Pentapetalae</taxon>
        <taxon>rosids</taxon>
        <taxon>fabids</taxon>
        <taxon>Fabales</taxon>
        <taxon>Fabaceae</taxon>
        <taxon>Papilionoideae</taxon>
        <taxon>50 kb inversion clade</taxon>
        <taxon>genistoids sensu lato</taxon>
        <taxon>core genistoids</taxon>
        <taxon>Genisteae</taxon>
        <taxon>Lupinus</taxon>
    </lineage>
</organism>
<evidence type="ECO:0000256" key="5">
    <source>
        <dbReference type="ARBA" id="ARBA00022842"/>
    </source>
</evidence>
<dbReference type="GO" id="GO:0004427">
    <property type="term" value="F:inorganic diphosphate phosphatase activity"/>
    <property type="evidence" value="ECO:0007669"/>
    <property type="project" value="InterPro"/>
</dbReference>
<comment type="subcellular location">
    <subcellularLocation>
        <location evidence="1">Endomembrane system</location>
        <topology evidence="1">Multi-pass membrane protein</topology>
    </subcellularLocation>
</comment>
<evidence type="ECO:0000256" key="3">
    <source>
        <dbReference type="ARBA" id="ARBA00022448"/>
    </source>
</evidence>
<dbReference type="Proteomes" id="UP000188354">
    <property type="component" value="Chromosome LG10"/>
</dbReference>
<keyword evidence="7" id="KW-1133">Transmembrane helix</keyword>
<protein>
    <recommendedName>
        <fullName evidence="2">H(+)-exporting diphosphatase</fullName>
        <ecNumber evidence="2">7.1.3.1</ecNumber>
    </recommendedName>
</protein>
<keyword evidence="8" id="KW-0406">Ion transport</keyword>
<keyword evidence="4" id="KW-0812">Transmembrane</keyword>